<dbReference type="GO" id="GO:0008610">
    <property type="term" value="P:lipid biosynthetic process"/>
    <property type="evidence" value="ECO:0007669"/>
    <property type="project" value="UniProtKB-ARBA"/>
</dbReference>
<dbReference type="Gene3D" id="3.40.50.1820">
    <property type="entry name" value="alpha/beta hydrolase"/>
    <property type="match status" value="1"/>
</dbReference>
<keyword evidence="5" id="KW-0436">Ligase</keyword>
<dbReference type="Pfam" id="PF00550">
    <property type="entry name" value="PP-binding"/>
    <property type="match status" value="1"/>
</dbReference>
<comment type="cofactor">
    <cofactor evidence="1">
        <name>pantetheine 4'-phosphate</name>
        <dbReference type="ChEBI" id="CHEBI:47942"/>
    </cofactor>
</comment>
<evidence type="ECO:0000313" key="9">
    <source>
        <dbReference type="Proteomes" id="UP000199659"/>
    </source>
</evidence>
<feature type="domain" description="Carrier" evidence="7">
    <location>
        <begin position="1427"/>
        <end position="1508"/>
    </location>
</feature>
<dbReference type="Pfam" id="PF00975">
    <property type="entry name" value="Thioesterase"/>
    <property type="match status" value="1"/>
</dbReference>
<dbReference type="Gene3D" id="1.10.10.1830">
    <property type="entry name" value="Non-ribosomal peptide synthase, adenylation domain"/>
    <property type="match status" value="1"/>
</dbReference>
<reference evidence="8 9" key="1">
    <citation type="submission" date="2016-10" db="EMBL/GenBank/DDBJ databases">
        <authorList>
            <person name="de Groot N.N."/>
        </authorList>
    </citation>
    <scope>NUCLEOTIDE SEQUENCE [LARGE SCALE GENOMIC DNA]</scope>
    <source>
        <strain evidence="8 9">743A</strain>
    </source>
</reference>
<dbReference type="RefSeq" id="WP_092560589.1">
    <property type="nucleotide sequence ID" value="NZ_FOYZ01000007.1"/>
</dbReference>
<protein>
    <submittedName>
        <fullName evidence="8">Pyochelin synthetase</fullName>
    </submittedName>
</protein>
<dbReference type="NCBIfam" id="TIGR01733">
    <property type="entry name" value="AA-adenyl-dom"/>
    <property type="match status" value="1"/>
</dbReference>
<dbReference type="InterPro" id="IPR041464">
    <property type="entry name" value="TubC_N"/>
</dbReference>
<gene>
    <name evidence="8" type="ORF">SAMN05661086_02050</name>
</gene>
<dbReference type="CDD" id="cd19535">
    <property type="entry name" value="Cyc_NRPS"/>
    <property type="match status" value="1"/>
</dbReference>
<dbReference type="InterPro" id="IPR029063">
    <property type="entry name" value="SAM-dependent_MTases_sf"/>
</dbReference>
<dbReference type="InterPro" id="IPR023213">
    <property type="entry name" value="CAT-like_dom_sf"/>
</dbReference>
<organism evidence="8 9">
    <name type="scientific">Anaeromicropila populeti</name>
    <dbReference type="NCBI Taxonomy" id="37658"/>
    <lineage>
        <taxon>Bacteria</taxon>
        <taxon>Bacillati</taxon>
        <taxon>Bacillota</taxon>
        <taxon>Clostridia</taxon>
        <taxon>Lachnospirales</taxon>
        <taxon>Lachnospiraceae</taxon>
        <taxon>Anaeromicropila</taxon>
    </lineage>
</organism>
<dbReference type="InterPro" id="IPR009081">
    <property type="entry name" value="PP-bd_ACP"/>
</dbReference>
<dbReference type="SUPFAM" id="SSF52777">
    <property type="entry name" value="CoA-dependent acyltransferases"/>
    <property type="match status" value="2"/>
</dbReference>
<keyword evidence="9" id="KW-1185">Reference proteome</keyword>
<dbReference type="CDD" id="cd12114">
    <property type="entry name" value="A_NRPS_TlmIV_like"/>
    <property type="match status" value="1"/>
</dbReference>
<evidence type="ECO:0000313" key="8">
    <source>
        <dbReference type="EMBL" id="SFR83676.1"/>
    </source>
</evidence>
<dbReference type="OrthoDB" id="9778383at2"/>
<dbReference type="InterPro" id="IPR006162">
    <property type="entry name" value="Ppantetheine_attach_site"/>
</dbReference>
<accession>A0A1I6JXK5</accession>
<dbReference type="PROSITE" id="PS50075">
    <property type="entry name" value="CARRIER"/>
    <property type="match status" value="1"/>
</dbReference>
<dbReference type="InterPro" id="IPR045851">
    <property type="entry name" value="AMP-bd_C_sf"/>
</dbReference>
<dbReference type="SUPFAM" id="SSF56801">
    <property type="entry name" value="Acetyl-CoA synthetase-like"/>
    <property type="match status" value="1"/>
</dbReference>
<dbReference type="InterPro" id="IPR029058">
    <property type="entry name" value="AB_hydrolase_fold"/>
</dbReference>
<dbReference type="GO" id="GO:0016874">
    <property type="term" value="F:ligase activity"/>
    <property type="evidence" value="ECO:0007669"/>
    <property type="project" value="UniProtKB-KW"/>
</dbReference>
<evidence type="ECO:0000256" key="1">
    <source>
        <dbReference type="ARBA" id="ARBA00001957"/>
    </source>
</evidence>
<dbReference type="InterPro" id="IPR010071">
    <property type="entry name" value="AA_adenyl_dom"/>
</dbReference>
<dbReference type="SUPFAM" id="SSF47336">
    <property type="entry name" value="ACP-like"/>
    <property type="match status" value="1"/>
</dbReference>
<dbReference type="Gene3D" id="3.30.559.30">
    <property type="entry name" value="Nonribosomal peptide synthetase, condensation domain"/>
    <property type="match status" value="1"/>
</dbReference>
<dbReference type="InterPro" id="IPR044894">
    <property type="entry name" value="TubC_N_sf"/>
</dbReference>
<evidence type="ECO:0000259" key="7">
    <source>
        <dbReference type="PROSITE" id="PS50075"/>
    </source>
</evidence>
<dbReference type="Pfam" id="PF00501">
    <property type="entry name" value="AMP-binding"/>
    <property type="match status" value="1"/>
</dbReference>
<dbReference type="PANTHER" id="PTHR45527:SF10">
    <property type="entry name" value="PYOCHELIN SYNTHASE PCHF"/>
    <property type="match status" value="1"/>
</dbReference>
<dbReference type="FunFam" id="3.30.559.30:FF:000006">
    <property type="entry name" value="Yersiniabactin polyketide/non-ribosomal peptide synthetase"/>
    <property type="match status" value="1"/>
</dbReference>
<dbReference type="Pfam" id="PF18563">
    <property type="entry name" value="TubC_N"/>
    <property type="match status" value="1"/>
</dbReference>
<evidence type="ECO:0000256" key="2">
    <source>
        <dbReference type="ARBA" id="ARBA00004924"/>
    </source>
</evidence>
<evidence type="ECO:0000256" key="6">
    <source>
        <dbReference type="ARBA" id="ARBA00023194"/>
    </source>
</evidence>
<dbReference type="Pfam" id="PF00668">
    <property type="entry name" value="Condensation"/>
    <property type="match status" value="1"/>
</dbReference>
<dbReference type="PROSITE" id="PS00455">
    <property type="entry name" value="AMP_BINDING"/>
    <property type="match status" value="1"/>
</dbReference>
<keyword evidence="4" id="KW-0597">Phosphoprotein</keyword>
<dbReference type="Proteomes" id="UP000199659">
    <property type="component" value="Unassembled WGS sequence"/>
</dbReference>
<dbReference type="InterPro" id="IPR001031">
    <property type="entry name" value="Thioesterase"/>
</dbReference>
<dbReference type="STRING" id="37658.SAMN05661086_02050"/>
<keyword evidence="3" id="KW-0596">Phosphopantetheine</keyword>
<evidence type="ECO:0000256" key="3">
    <source>
        <dbReference type="ARBA" id="ARBA00022450"/>
    </source>
</evidence>
<dbReference type="InterPro" id="IPR020845">
    <property type="entry name" value="AMP-binding_CS"/>
</dbReference>
<evidence type="ECO:0000256" key="4">
    <source>
        <dbReference type="ARBA" id="ARBA00022553"/>
    </source>
</evidence>
<dbReference type="GO" id="GO:0043041">
    <property type="term" value="P:amino acid activation for nonribosomal peptide biosynthetic process"/>
    <property type="evidence" value="ECO:0007669"/>
    <property type="project" value="TreeGrafter"/>
</dbReference>
<comment type="pathway">
    <text evidence="2">Siderophore biosynthesis.</text>
</comment>
<dbReference type="GO" id="GO:0005737">
    <property type="term" value="C:cytoplasm"/>
    <property type="evidence" value="ECO:0007669"/>
    <property type="project" value="TreeGrafter"/>
</dbReference>
<dbReference type="Pfam" id="PF08242">
    <property type="entry name" value="Methyltransf_12"/>
    <property type="match status" value="1"/>
</dbReference>
<keyword evidence="6" id="KW-0045">Antibiotic biosynthesis</keyword>
<dbReference type="GO" id="GO:0031177">
    <property type="term" value="F:phosphopantetheine binding"/>
    <property type="evidence" value="ECO:0007669"/>
    <property type="project" value="TreeGrafter"/>
</dbReference>
<sequence>MIIEKIIEKYSDLGVQFWSENGQLRFRAPGGVMTQERKKELGEYKEKLIEYYEKQNAKTPTADKENQYQPFELTDIQTAYLVGRNSVYEHGNVGCHAYVELTMPVMEKERLETAWHQVIKRHDMLRAIVRKEGYQQVLEEVTLPELDYHDLKGCSGEEVEAGIEGVRNQLSHKQYQPDQWPLFDFVLTTTDQESILHFSIDMLVADFVSINIMLNELDHFYYEPETELPELEISFRDFMLFQEELKARPSNKIKLEKDRQYWMERIDQLPEGPELPVIEKPDKKEVRFVQYKTCLEKEKWSVLCENAKKLKVTPSVVILAAYAETIGRWSKISEFSMNLTILNRPELHNQINSIIGDFTMVDVLEISPEKGQTFIQQVKAIQERLWSDLEHREFSGIELLREMTRQRNKNIIIPVVYTSTIGVNDKNKKYMRDAELTYKISQTPQVWIDCQALEQDGSLLVNWDVREGVFPDGMIEAAFSAFAKAIEELASNQALWENRYVVELPEQVLKIRKQVNDTACPLSKGLLQDGFLNQLRQHPNAYALISKENSYTYRELGDYAGTIQKALYKAGCQKGDVTAVILEKGVWQIGAILGILVAGGVYLPIDVSQPRERTQGIIKESGAKYVITNKEREGGVTDTASYIYVEQLEKKEGIEWNREKTERSEPAYVIYTSGSTGKPKGVVISHGAAWNTIEDINQKFHIKEKDKVFGLASCAFDLSVYDIFGTFLAGATLVLPDEELRRVPGHWLELVLKHQVTVWNSVPVQMQMLINCMEDKAVEKKLPFKVILLSGDWIPVPLARTIREKYPDTVLISLGGATEAAIWSIYHSVDKVSDNDKSIPYGKPIANQQFYILNEQGKSCPDWVTGHLYIGGEGLALGYLHDEDLTNSKFIYHPDTKERLYDTGDMGRYWPDGTIEFLGREDTQVKIRGHRIEISEIESVLQNHPDVSMAAVMKYGSSPLDYKLAGFVQTQNQQEPDYYRVNDQEIVQVCNQAIEEKTAKIEPFLLTEWFRLADQTTLLDIMSTFYEAGLFTSSTDQHSVSEIINTMHIIPKYHQLLKRWLKALCEDGFLKKDAATDYYALVSQPYTKEQALESQREWRKVEDKLQYGETLFHYMRQSSDLLPELLNGEKDPLDLFFPKGKLDVALAAYQNNLVNHCLNTVVKEGLLCFVRQQQKAKEDGHPVRILEVGAGVGGTSAELIPALDNSKVEYHFTDISTFFLNEARNRYEKYPWVSYGLYDINEDNWKQGFTSSSWDVIICANVLHNSKNAPSVLESLKELVVPGGMLMMIEATGDNHALLTSMEFKDGLHGFTDLRAGSDQVFMGREQWGRMFADAGMDLIYSYPCHNDSLEAAGQAVYINRLNKEKVSLEADTLKTYLQSKLPEYMIPGRIEILSKLPLTENGKVDRKRLQERLDNTLTDTVILSEPPKDQLEERIADIWSEILNFKTINRNDNFFEIGGDSLLVAQVVAKMQKTLEEAKSMLWDKLMLEMLKTPTVAEIAEKFRNGNTEIEDTEKSKAERKNPLVIFAEGNTEKNAMKVLFPGGIGTLTQFNNILPYLLNDPDRTETIGGFQIVEEEQCLEVPSETFIRSLGQQYAEILLEKKASSYELIGYCFGGLVAVETARNLLEAGAEVKQVITIDTLPNETMLDSEVLMEKSFSQFIGADAYQAGHVIEDKLLKEALEEISAKQKGWISTEAICSLTGSLKPVADCYQKLSEKEHEERLQELVKTVDKINGKVSETELKNFELLYDVFRHISKAVWEYTPEPFAGDVTILSCKDRETSFLPEMKERSEDFLGKMILGDFKVIEIEGNHATCIMPPNVEGLVQILMGGKAI</sequence>
<dbReference type="EMBL" id="FOYZ01000007">
    <property type="protein sequence ID" value="SFR83676.1"/>
    <property type="molecule type" value="Genomic_DNA"/>
</dbReference>
<dbReference type="CDD" id="cd02440">
    <property type="entry name" value="AdoMet_MTases"/>
    <property type="match status" value="1"/>
</dbReference>
<dbReference type="InterPro" id="IPR001242">
    <property type="entry name" value="Condensation_dom"/>
</dbReference>
<dbReference type="SUPFAM" id="SSF53474">
    <property type="entry name" value="alpha/beta-Hydrolases"/>
    <property type="match status" value="1"/>
</dbReference>
<dbReference type="Gene3D" id="3.30.559.10">
    <property type="entry name" value="Chloramphenicol acetyltransferase-like domain"/>
    <property type="match status" value="1"/>
</dbReference>
<proteinExistence type="predicted"/>
<evidence type="ECO:0000256" key="5">
    <source>
        <dbReference type="ARBA" id="ARBA00022598"/>
    </source>
</evidence>
<dbReference type="InterPro" id="IPR057737">
    <property type="entry name" value="Condensation_MtbB-like"/>
</dbReference>
<dbReference type="InterPro" id="IPR013217">
    <property type="entry name" value="Methyltransf_12"/>
</dbReference>
<dbReference type="Gene3D" id="3.40.50.980">
    <property type="match status" value="2"/>
</dbReference>
<dbReference type="PANTHER" id="PTHR45527">
    <property type="entry name" value="NONRIBOSOMAL PEPTIDE SYNTHETASE"/>
    <property type="match status" value="1"/>
</dbReference>
<dbReference type="GO" id="GO:0017000">
    <property type="term" value="P:antibiotic biosynthetic process"/>
    <property type="evidence" value="ECO:0007669"/>
    <property type="project" value="UniProtKB-KW"/>
</dbReference>
<dbReference type="PROSITE" id="PS00012">
    <property type="entry name" value="PHOSPHOPANTETHEINE"/>
    <property type="match status" value="1"/>
</dbReference>
<dbReference type="Gene3D" id="2.30.38.10">
    <property type="entry name" value="Luciferase, Domain 3"/>
    <property type="match status" value="1"/>
</dbReference>
<dbReference type="Gene3D" id="1.10.1200.10">
    <property type="entry name" value="ACP-like"/>
    <property type="match status" value="1"/>
</dbReference>
<dbReference type="FunFam" id="3.30.559.10:FF:000023">
    <property type="entry name" value="Non-ribosomal peptide synthetase"/>
    <property type="match status" value="1"/>
</dbReference>
<dbReference type="Gene3D" id="3.30.300.30">
    <property type="match status" value="2"/>
</dbReference>
<dbReference type="GO" id="GO:0009403">
    <property type="term" value="P:toxin biosynthetic process"/>
    <property type="evidence" value="ECO:0007669"/>
    <property type="project" value="UniProtKB-ARBA"/>
</dbReference>
<dbReference type="InterPro" id="IPR000873">
    <property type="entry name" value="AMP-dep_synth/lig_dom"/>
</dbReference>
<dbReference type="SUPFAM" id="SSF53335">
    <property type="entry name" value="S-adenosyl-L-methionine-dependent methyltransferases"/>
    <property type="match status" value="1"/>
</dbReference>
<dbReference type="FunFam" id="3.40.50.12780:FF:000012">
    <property type="entry name" value="Non-ribosomal peptide synthetase"/>
    <property type="match status" value="1"/>
</dbReference>
<dbReference type="InterPro" id="IPR036736">
    <property type="entry name" value="ACP-like_sf"/>
</dbReference>
<dbReference type="Gene3D" id="3.40.50.150">
    <property type="entry name" value="Vaccinia Virus protein VP39"/>
    <property type="match status" value="1"/>
</dbReference>
<name>A0A1I6JXK5_9FIRM</name>